<organism evidence="2 3">
    <name type="scientific">Daucus carota subsp. sativus</name>
    <name type="common">Carrot</name>
    <dbReference type="NCBI Taxonomy" id="79200"/>
    <lineage>
        <taxon>Eukaryota</taxon>
        <taxon>Viridiplantae</taxon>
        <taxon>Streptophyta</taxon>
        <taxon>Embryophyta</taxon>
        <taxon>Tracheophyta</taxon>
        <taxon>Spermatophyta</taxon>
        <taxon>Magnoliopsida</taxon>
        <taxon>eudicotyledons</taxon>
        <taxon>Gunneridae</taxon>
        <taxon>Pentapetalae</taxon>
        <taxon>asterids</taxon>
        <taxon>campanulids</taxon>
        <taxon>Apiales</taxon>
        <taxon>Apiaceae</taxon>
        <taxon>Apioideae</taxon>
        <taxon>Scandiceae</taxon>
        <taxon>Daucinae</taxon>
        <taxon>Daucus</taxon>
        <taxon>Daucus sect. Daucus</taxon>
    </lineage>
</organism>
<dbReference type="EMBL" id="CP093345">
    <property type="protein sequence ID" value="WOG92676.1"/>
    <property type="molecule type" value="Genomic_DNA"/>
</dbReference>
<reference evidence="2" key="2">
    <citation type="submission" date="2022-03" db="EMBL/GenBank/DDBJ databases">
        <title>Draft title - Genomic analysis of global carrot germplasm unveils the trajectory of domestication and the origin of high carotenoid orange carrot.</title>
        <authorList>
            <person name="Iorizzo M."/>
            <person name="Ellison S."/>
            <person name="Senalik D."/>
            <person name="Macko-Podgorni A."/>
            <person name="Grzebelus D."/>
            <person name="Bostan H."/>
            <person name="Rolling W."/>
            <person name="Curaba J."/>
            <person name="Simon P."/>
        </authorList>
    </citation>
    <scope>NUCLEOTIDE SEQUENCE</scope>
    <source>
        <tissue evidence="2">Leaf</tissue>
    </source>
</reference>
<reference evidence="2" key="1">
    <citation type="journal article" date="2016" name="Nat. Genet.">
        <title>A high-quality carrot genome assembly provides new insights into carotenoid accumulation and asterid genome evolution.</title>
        <authorList>
            <person name="Iorizzo M."/>
            <person name="Ellison S."/>
            <person name="Senalik D."/>
            <person name="Zeng P."/>
            <person name="Satapoomin P."/>
            <person name="Huang J."/>
            <person name="Bowman M."/>
            <person name="Iovene M."/>
            <person name="Sanseverino W."/>
            <person name="Cavagnaro P."/>
            <person name="Yildiz M."/>
            <person name="Macko-Podgorni A."/>
            <person name="Moranska E."/>
            <person name="Grzebelus E."/>
            <person name="Grzebelus D."/>
            <person name="Ashrafi H."/>
            <person name="Zheng Z."/>
            <person name="Cheng S."/>
            <person name="Spooner D."/>
            <person name="Van Deynze A."/>
            <person name="Simon P."/>
        </authorList>
    </citation>
    <scope>NUCLEOTIDE SEQUENCE</scope>
    <source>
        <tissue evidence="2">Leaf</tissue>
    </source>
</reference>
<dbReference type="Proteomes" id="UP000077755">
    <property type="component" value="Chromosome 3"/>
</dbReference>
<proteinExistence type="predicted"/>
<dbReference type="PANTHER" id="PTHR46033">
    <property type="entry name" value="PROTEIN MAIN-LIKE 2"/>
    <property type="match status" value="1"/>
</dbReference>
<evidence type="ECO:0000259" key="1">
    <source>
        <dbReference type="Pfam" id="PF10536"/>
    </source>
</evidence>
<accession>A0AAF0WNW1</accession>
<dbReference type="AlphaFoldDB" id="A0AAF0WNW1"/>
<dbReference type="InterPro" id="IPR044824">
    <property type="entry name" value="MAIN-like"/>
</dbReference>
<keyword evidence="3" id="KW-1185">Reference proteome</keyword>
<dbReference type="PANTHER" id="PTHR46033:SF8">
    <property type="entry name" value="PROTEIN MAINTENANCE OF MERISTEMS-LIKE"/>
    <property type="match status" value="1"/>
</dbReference>
<dbReference type="GO" id="GO:0010073">
    <property type="term" value="P:meristem maintenance"/>
    <property type="evidence" value="ECO:0007669"/>
    <property type="project" value="InterPro"/>
</dbReference>
<sequence length="55" mass="6165">MQILITALVERWRPETHTFHLPFGESTITLQDVAVLLGLRIDGDVITGTTVVKFD</sequence>
<evidence type="ECO:0000313" key="2">
    <source>
        <dbReference type="EMBL" id="WOG92676.1"/>
    </source>
</evidence>
<name>A0AAF0WNW1_DAUCS</name>
<dbReference type="InterPro" id="IPR019557">
    <property type="entry name" value="AminoTfrase-like_pln_mobile"/>
</dbReference>
<dbReference type="Pfam" id="PF10536">
    <property type="entry name" value="PMD"/>
    <property type="match status" value="1"/>
</dbReference>
<feature type="domain" description="Aminotransferase-like plant mobile" evidence="1">
    <location>
        <begin position="4"/>
        <end position="49"/>
    </location>
</feature>
<gene>
    <name evidence="2" type="ORF">DCAR_0311951</name>
</gene>
<protein>
    <recommendedName>
        <fullName evidence="1">Aminotransferase-like plant mobile domain-containing protein</fullName>
    </recommendedName>
</protein>
<evidence type="ECO:0000313" key="3">
    <source>
        <dbReference type="Proteomes" id="UP000077755"/>
    </source>
</evidence>